<name>A0A8S0Q0J5_OLEEU</name>
<dbReference type="EMBL" id="CACTIH010000278">
    <property type="protein sequence ID" value="CAA2958692.1"/>
    <property type="molecule type" value="Genomic_DNA"/>
</dbReference>
<gene>
    <name evidence="1" type="ORF">OLEA9_A121621</name>
</gene>
<dbReference type="AlphaFoldDB" id="A0A8S0Q0J5"/>
<dbReference type="Gramene" id="OE9A121621T1">
    <property type="protein sequence ID" value="OE9A121621C1"/>
    <property type="gene ID" value="OE9A121621"/>
</dbReference>
<accession>A0A8S0Q0J5</accession>
<evidence type="ECO:0000313" key="2">
    <source>
        <dbReference type="Proteomes" id="UP000594638"/>
    </source>
</evidence>
<keyword evidence="2" id="KW-1185">Reference proteome</keyword>
<dbReference type="Proteomes" id="UP000594638">
    <property type="component" value="Unassembled WGS sequence"/>
</dbReference>
<protein>
    <submittedName>
        <fullName evidence="1">Uncharacterized protein</fullName>
    </submittedName>
</protein>
<sequence length="63" mass="7220">MSLTFILLSFVDEKYRNGNLGNGQSTLETLPQVPDQQEAEEASHHYVERERRTGGESFYQIVC</sequence>
<comment type="caution">
    <text evidence="1">The sequence shown here is derived from an EMBL/GenBank/DDBJ whole genome shotgun (WGS) entry which is preliminary data.</text>
</comment>
<organism evidence="1 2">
    <name type="scientific">Olea europaea subsp. europaea</name>
    <dbReference type="NCBI Taxonomy" id="158383"/>
    <lineage>
        <taxon>Eukaryota</taxon>
        <taxon>Viridiplantae</taxon>
        <taxon>Streptophyta</taxon>
        <taxon>Embryophyta</taxon>
        <taxon>Tracheophyta</taxon>
        <taxon>Spermatophyta</taxon>
        <taxon>Magnoliopsida</taxon>
        <taxon>eudicotyledons</taxon>
        <taxon>Gunneridae</taxon>
        <taxon>Pentapetalae</taxon>
        <taxon>asterids</taxon>
        <taxon>lamiids</taxon>
        <taxon>Lamiales</taxon>
        <taxon>Oleaceae</taxon>
        <taxon>Oleeae</taxon>
        <taxon>Olea</taxon>
    </lineage>
</organism>
<proteinExistence type="predicted"/>
<reference evidence="1 2" key="1">
    <citation type="submission" date="2019-12" db="EMBL/GenBank/DDBJ databases">
        <authorList>
            <person name="Alioto T."/>
            <person name="Alioto T."/>
            <person name="Gomez Garrido J."/>
        </authorList>
    </citation>
    <scope>NUCLEOTIDE SEQUENCE [LARGE SCALE GENOMIC DNA]</scope>
</reference>
<evidence type="ECO:0000313" key="1">
    <source>
        <dbReference type="EMBL" id="CAA2958692.1"/>
    </source>
</evidence>